<evidence type="ECO:0000256" key="1">
    <source>
        <dbReference type="ARBA" id="ARBA00022833"/>
    </source>
</evidence>
<dbReference type="Gene3D" id="3.40.50.10320">
    <property type="entry name" value="LmbE-like"/>
    <property type="match status" value="1"/>
</dbReference>
<protein>
    <submittedName>
        <fullName evidence="2">LmbE family N-acetylglucosaminyl deacetylase</fullName>
    </submittedName>
</protein>
<sequence length="248" mass="26549">MTESESDVAELGTILGVWAHPDDEAYLSGGLMAMARDHGSRVVCVTATRGELGTPHPEEWPPDRLAAARAGELARCLEILGVDEHHWLGYRDGGCAAAPAPAAVARLCDVIERVRPDTVLTFGPDGITGHPDHQAVSAWTTAAFESSAPPGARLLYATFAERRTSSWGALNDSLGIFPPGYPIMTPGHRLAVDLVLDARTAARKVRALAAQETQTRELIAVMGVGRFTAWVGDESFAERPVPVPDPRR</sequence>
<organism evidence="2 3">
    <name type="scientific">Nonomuraea muscovyensis</name>
    <dbReference type="NCBI Taxonomy" id="1124761"/>
    <lineage>
        <taxon>Bacteria</taxon>
        <taxon>Bacillati</taxon>
        <taxon>Actinomycetota</taxon>
        <taxon>Actinomycetes</taxon>
        <taxon>Streptosporangiales</taxon>
        <taxon>Streptosporangiaceae</taxon>
        <taxon>Nonomuraea</taxon>
    </lineage>
</organism>
<dbReference type="AlphaFoldDB" id="A0A7X0C5Q9"/>
<accession>A0A7X0C5Q9</accession>
<dbReference type="PANTHER" id="PTHR12993:SF11">
    <property type="entry name" value="N-ACETYLGLUCOSAMINYL-PHOSPHATIDYLINOSITOL DE-N-ACETYLASE"/>
    <property type="match status" value="1"/>
</dbReference>
<evidence type="ECO:0000313" key="2">
    <source>
        <dbReference type="EMBL" id="MBB6347606.1"/>
    </source>
</evidence>
<dbReference type="EMBL" id="JACHJB010000002">
    <property type="protein sequence ID" value="MBB6347606.1"/>
    <property type="molecule type" value="Genomic_DNA"/>
</dbReference>
<gene>
    <name evidence="2" type="ORF">FHU36_004151</name>
</gene>
<evidence type="ECO:0000313" key="3">
    <source>
        <dbReference type="Proteomes" id="UP000583800"/>
    </source>
</evidence>
<dbReference type="InterPro" id="IPR003737">
    <property type="entry name" value="GlcNAc_PI_deacetylase-related"/>
</dbReference>
<dbReference type="Proteomes" id="UP000583800">
    <property type="component" value="Unassembled WGS sequence"/>
</dbReference>
<dbReference type="GO" id="GO:0016137">
    <property type="term" value="P:glycoside metabolic process"/>
    <property type="evidence" value="ECO:0007669"/>
    <property type="project" value="UniProtKB-ARBA"/>
</dbReference>
<dbReference type="GO" id="GO:0016811">
    <property type="term" value="F:hydrolase activity, acting on carbon-nitrogen (but not peptide) bonds, in linear amides"/>
    <property type="evidence" value="ECO:0007669"/>
    <property type="project" value="TreeGrafter"/>
</dbReference>
<reference evidence="2 3" key="1">
    <citation type="submission" date="2020-08" db="EMBL/GenBank/DDBJ databases">
        <title>Sequencing the genomes of 1000 actinobacteria strains.</title>
        <authorList>
            <person name="Klenk H.-P."/>
        </authorList>
    </citation>
    <scope>NUCLEOTIDE SEQUENCE [LARGE SCALE GENOMIC DNA]</scope>
    <source>
        <strain evidence="2 3">DSM 45913</strain>
    </source>
</reference>
<dbReference type="InterPro" id="IPR024078">
    <property type="entry name" value="LmbE-like_dom_sf"/>
</dbReference>
<keyword evidence="1" id="KW-0862">Zinc</keyword>
<name>A0A7X0C5Q9_9ACTN</name>
<dbReference type="PANTHER" id="PTHR12993">
    <property type="entry name" value="N-ACETYLGLUCOSAMINYL-PHOSPHATIDYLINOSITOL DE-N-ACETYLASE-RELATED"/>
    <property type="match status" value="1"/>
</dbReference>
<dbReference type="SUPFAM" id="SSF102588">
    <property type="entry name" value="LmbE-like"/>
    <property type="match status" value="1"/>
</dbReference>
<dbReference type="Pfam" id="PF02585">
    <property type="entry name" value="PIG-L"/>
    <property type="match status" value="1"/>
</dbReference>
<comment type="caution">
    <text evidence="2">The sequence shown here is derived from an EMBL/GenBank/DDBJ whole genome shotgun (WGS) entry which is preliminary data.</text>
</comment>
<keyword evidence="3" id="KW-1185">Reference proteome</keyword>
<dbReference type="RefSeq" id="WP_185085518.1">
    <property type="nucleotide sequence ID" value="NZ_JACHJB010000002.1"/>
</dbReference>
<proteinExistence type="predicted"/>